<reference evidence="3 4" key="1">
    <citation type="submission" date="2018-06" db="EMBL/GenBank/DDBJ databases">
        <title>Genomic Encyclopedia of Archaeal and Bacterial Type Strains, Phase II (KMG-II): from individual species to whole genera.</title>
        <authorList>
            <person name="Goeker M."/>
        </authorList>
    </citation>
    <scope>NUCLEOTIDE SEQUENCE [LARGE SCALE GENOMIC DNA]</scope>
    <source>
        <strain evidence="3 4">T4</strain>
    </source>
</reference>
<gene>
    <name evidence="3" type="ORF">CLV31_110150</name>
</gene>
<proteinExistence type="inferred from homology"/>
<evidence type="ECO:0000256" key="1">
    <source>
        <dbReference type="ARBA" id="ARBA00008791"/>
    </source>
</evidence>
<dbReference type="CDD" id="cd00293">
    <property type="entry name" value="USP-like"/>
    <property type="match status" value="1"/>
</dbReference>
<dbReference type="OrthoDB" id="9788959at2"/>
<dbReference type="InterPro" id="IPR006015">
    <property type="entry name" value="Universal_stress_UspA"/>
</dbReference>
<dbReference type="InterPro" id="IPR006016">
    <property type="entry name" value="UspA"/>
</dbReference>
<dbReference type="Proteomes" id="UP000248917">
    <property type="component" value="Unassembled WGS sequence"/>
</dbReference>
<name>A0A326RRC2_9BACT</name>
<accession>A0A326RRC2</accession>
<evidence type="ECO:0000259" key="2">
    <source>
        <dbReference type="Pfam" id="PF00582"/>
    </source>
</evidence>
<comment type="caution">
    <text evidence="3">The sequence shown here is derived from an EMBL/GenBank/DDBJ whole genome shotgun (WGS) entry which is preliminary data.</text>
</comment>
<protein>
    <submittedName>
        <fullName evidence="3">Nucleotide-binding universal stress UspA family protein</fullName>
    </submittedName>
</protein>
<dbReference type="SUPFAM" id="SSF52402">
    <property type="entry name" value="Adenine nucleotide alpha hydrolases-like"/>
    <property type="match status" value="2"/>
</dbReference>
<dbReference type="Pfam" id="PF00582">
    <property type="entry name" value="Usp"/>
    <property type="match status" value="1"/>
</dbReference>
<dbReference type="EMBL" id="QKTX01000010">
    <property type="protein sequence ID" value="PZV81617.1"/>
    <property type="molecule type" value="Genomic_DNA"/>
</dbReference>
<feature type="domain" description="UspA" evidence="2">
    <location>
        <begin position="2"/>
        <end position="135"/>
    </location>
</feature>
<keyword evidence="4" id="KW-1185">Reference proteome</keyword>
<organism evidence="3 4">
    <name type="scientific">Algoriphagus aquaeductus</name>
    <dbReference type="NCBI Taxonomy" id="475299"/>
    <lineage>
        <taxon>Bacteria</taxon>
        <taxon>Pseudomonadati</taxon>
        <taxon>Bacteroidota</taxon>
        <taxon>Cytophagia</taxon>
        <taxon>Cytophagales</taxon>
        <taxon>Cyclobacteriaceae</taxon>
        <taxon>Algoriphagus</taxon>
    </lineage>
</organism>
<evidence type="ECO:0000313" key="3">
    <source>
        <dbReference type="EMBL" id="PZV81617.1"/>
    </source>
</evidence>
<evidence type="ECO:0000313" key="4">
    <source>
        <dbReference type="Proteomes" id="UP000248917"/>
    </source>
</evidence>
<dbReference type="Gene3D" id="3.40.50.12370">
    <property type="match status" value="1"/>
</dbReference>
<dbReference type="AlphaFoldDB" id="A0A326RRC2"/>
<dbReference type="RefSeq" id="WP_111393604.1">
    <property type="nucleotide sequence ID" value="NZ_QKTX01000010.1"/>
</dbReference>
<dbReference type="PRINTS" id="PR01438">
    <property type="entry name" value="UNVRSLSTRESS"/>
</dbReference>
<comment type="similarity">
    <text evidence="1">Belongs to the universal stress protein A family.</text>
</comment>
<dbReference type="PANTHER" id="PTHR46268:SF6">
    <property type="entry name" value="UNIVERSAL STRESS PROTEIN UP12"/>
    <property type="match status" value="1"/>
</dbReference>
<sequence>MKIIVPLDFSENSIKALEFAIALADKKHGSITLIHVVEVIYDFASQAALALDALLTEAEKLMKKTIATYEANGIPMDFVVVEGTPSVSIARLAEEREATLIVMSTQGASGIKKTLMGTHTVNLIREANCPVLVVPSEAKVSEIRKVTLALEFANHEEGFIDWMVDMSKRWSLGLEILHVQTNQGFKEELSIFGMEGYLAKKYPGLPVKIHTFYAENANEGIERYMEEHEDMILVMCHEHRDLWDQIIKKSHSIKMAYHTRVPLLILV</sequence>
<dbReference type="PANTHER" id="PTHR46268">
    <property type="entry name" value="STRESS RESPONSE PROTEIN NHAX"/>
    <property type="match status" value="1"/>
</dbReference>